<dbReference type="RefSeq" id="WP_172161370.1">
    <property type="nucleotide sequence ID" value="NZ_CP053564.1"/>
</dbReference>
<organism evidence="2 3">
    <name type="scientific">Pseudonocardia broussonetiae</name>
    <dbReference type="NCBI Taxonomy" id="2736640"/>
    <lineage>
        <taxon>Bacteria</taxon>
        <taxon>Bacillati</taxon>
        <taxon>Actinomycetota</taxon>
        <taxon>Actinomycetes</taxon>
        <taxon>Pseudonocardiales</taxon>
        <taxon>Pseudonocardiaceae</taxon>
        <taxon>Pseudonocardia</taxon>
    </lineage>
</organism>
<dbReference type="InterPro" id="IPR050266">
    <property type="entry name" value="AB_hydrolase_sf"/>
</dbReference>
<dbReference type="PANTHER" id="PTHR43798:SF33">
    <property type="entry name" value="HYDROLASE, PUTATIVE (AFU_ORTHOLOGUE AFUA_2G14860)-RELATED"/>
    <property type="match status" value="1"/>
</dbReference>
<dbReference type="Pfam" id="PF12697">
    <property type="entry name" value="Abhydrolase_6"/>
    <property type="match status" value="1"/>
</dbReference>
<dbReference type="InterPro" id="IPR000073">
    <property type="entry name" value="AB_hydrolase_1"/>
</dbReference>
<gene>
    <name evidence="2" type="ORF">HOP40_21505</name>
</gene>
<dbReference type="KEGG" id="pbro:HOP40_21505"/>
<accession>A0A6M6JM92</accession>
<name>A0A6M6JM92_9PSEU</name>
<keyword evidence="2" id="KW-0378">Hydrolase</keyword>
<protein>
    <submittedName>
        <fullName evidence="2">Alpha/beta hydrolase</fullName>
    </submittedName>
</protein>
<reference evidence="2 3" key="1">
    <citation type="submission" date="2020-05" db="EMBL/GenBank/DDBJ databases">
        <authorList>
            <person name="Mo P."/>
        </authorList>
    </citation>
    <scope>NUCLEOTIDE SEQUENCE [LARGE SCALE GENOMIC DNA]</scope>
    <source>
        <strain evidence="2 3">Gen01</strain>
    </source>
</reference>
<evidence type="ECO:0000313" key="3">
    <source>
        <dbReference type="Proteomes" id="UP000505377"/>
    </source>
</evidence>
<dbReference type="SUPFAM" id="SSF53474">
    <property type="entry name" value="alpha/beta-Hydrolases"/>
    <property type="match status" value="1"/>
</dbReference>
<dbReference type="Proteomes" id="UP000505377">
    <property type="component" value="Chromosome"/>
</dbReference>
<dbReference type="GO" id="GO:0016787">
    <property type="term" value="F:hydrolase activity"/>
    <property type="evidence" value="ECO:0007669"/>
    <property type="project" value="UniProtKB-KW"/>
</dbReference>
<dbReference type="PRINTS" id="PR00412">
    <property type="entry name" value="EPOXHYDRLASE"/>
</dbReference>
<dbReference type="PANTHER" id="PTHR43798">
    <property type="entry name" value="MONOACYLGLYCEROL LIPASE"/>
    <property type="match status" value="1"/>
</dbReference>
<feature type="domain" description="AB hydrolase-1" evidence="1">
    <location>
        <begin position="3"/>
        <end position="238"/>
    </location>
</feature>
<dbReference type="InterPro" id="IPR029058">
    <property type="entry name" value="AB_hydrolase_fold"/>
</dbReference>
<proteinExistence type="predicted"/>
<evidence type="ECO:0000259" key="1">
    <source>
        <dbReference type="Pfam" id="PF12697"/>
    </source>
</evidence>
<dbReference type="AlphaFoldDB" id="A0A6M6JM92"/>
<dbReference type="InterPro" id="IPR000639">
    <property type="entry name" value="Epox_hydrolase-like"/>
</dbReference>
<dbReference type="GO" id="GO:0016020">
    <property type="term" value="C:membrane"/>
    <property type="evidence" value="ECO:0007669"/>
    <property type="project" value="TreeGrafter"/>
</dbReference>
<sequence>MPIVFVHGNPETTSVWRPLLTELEVRGVTDAVLLSPPGFGAPVPAGFGCTAPEYRTWLVGELERIGEPVDLVGHDWGAGHLYAVAATRPDLLRSWVADCSGIIHPDYRWHPAARTWQTPGDGDELVAQMVAMTGDDLVASDDVPAGLAPSIAEHFDETMGRSILAVYRSAVQPYMRELGDRLAAAPRTRSLVVHTPADPYTMPELAPAVVERLGSEVCTLHGCGHWWMWERPAEAAEAMVDFWARG</sequence>
<evidence type="ECO:0000313" key="2">
    <source>
        <dbReference type="EMBL" id="QJY48057.1"/>
    </source>
</evidence>
<keyword evidence="3" id="KW-1185">Reference proteome</keyword>
<dbReference type="Gene3D" id="3.40.50.1820">
    <property type="entry name" value="alpha/beta hydrolase"/>
    <property type="match status" value="1"/>
</dbReference>
<dbReference type="EMBL" id="CP053564">
    <property type="protein sequence ID" value="QJY48057.1"/>
    <property type="molecule type" value="Genomic_DNA"/>
</dbReference>